<dbReference type="OrthoDB" id="22914at10239"/>
<dbReference type="RefSeq" id="YP_009284750.1">
    <property type="nucleotide sequence ID" value="NC_031051.1"/>
</dbReference>
<sequence length="68" mass="7568">MNLLQAYEVIDSIYLLILDSAGKKALVVDTTDNGSVALLFETYEEETKVLNIAYNDKWNAIEVTVGVE</sequence>
<accession>A0A1B1PA32</accession>
<evidence type="ECO:0000313" key="2">
    <source>
        <dbReference type="Proteomes" id="UP000202831"/>
    </source>
</evidence>
<dbReference type="EMBL" id="KX284704">
    <property type="protein sequence ID" value="ANT41018.1"/>
    <property type="molecule type" value="Genomic_DNA"/>
</dbReference>
<proteinExistence type="predicted"/>
<reference evidence="1 2" key="1">
    <citation type="submission" date="2016-05" db="EMBL/GenBank/DDBJ databases">
        <title>Draft genome sequence of an Enterococcus faecalis siphovirus isolated from raw domestic sewage.</title>
        <authorList>
            <person name="Santiago-Rodriguez T.M."/>
            <person name="Ly M."/>
            <person name="Pride D.T."/>
            <person name="Toranzos G.A."/>
        </authorList>
    </citation>
    <scope>NUCLEOTIDE SEQUENCE [LARGE SCALE GENOMIC DNA]</scope>
</reference>
<dbReference type="GeneID" id="29061031"/>
<evidence type="ECO:0000313" key="1">
    <source>
        <dbReference type="EMBL" id="ANT41018.1"/>
    </source>
</evidence>
<dbReference type="Proteomes" id="UP000202831">
    <property type="component" value="Segment"/>
</dbReference>
<keyword evidence="2" id="KW-1185">Reference proteome</keyword>
<name>A0A1B1PA32_9CAUD</name>
<organism evidence="1 2">
    <name type="scientific">Enterococcus phage SANTOR1</name>
    <dbReference type="NCBI Taxonomy" id="1871692"/>
    <lineage>
        <taxon>Viruses</taxon>
        <taxon>Duplodnaviria</taxon>
        <taxon>Heunggongvirae</taxon>
        <taxon>Uroviricota</taxon>
        <taxon>Caudoviricetes</taxon>
        <taxon>Efquatrovirus</taxon>
        <taxon>Efquatrovirus SANTOR1</taxon>
    </lineage>
</organism>
<protein>
    <submittedName>
        <fullName evidence="1">Uncharacterized protein</fullName>
    </submittedName>
</protein>
<gene>
    <name evidence="1" type="ORF">SANTOR1_0195</name>
</gene>
<dbReference type="KEGG" id="vg:29061031"/>